<feature type="domain" description="4Fe-4S ferredoxin-type" evidence="8">
    <location>
        <begin position="164"/>
        <end position="197"/>
    </location>
</feature>
<dbReference type="InterPro" id="IPR017896">
    <property type="entry name" value="4Fe4S_Fe-S-bd"/>
</dbReference>
<evidence type="ECO:0000259" key="8">
    <source>
        <dbReference type="PROSITE" id="PS51379"/>
    </source>
</evidence>
<dbReference type="InterPro" id="IPR036010">
    <property type="entry name" value="2Fe-2S_ferredoxin-like_sf"/>
</dbReference>
<dbReference type="GO" id="GO:0016020">
    <property type="term" value="C:membrane"/>
    <property type="evidence" value="ECO:0007669"/>
    <property type="project" value="InterPro"/>
</dbReference>
<feature type="domain" description="4Fe-4S ferredoxin-type" evidence="8">
    <location>
        <begin position="207"/>
        <end position="236"/>
    </location>
</feature>
<keyword evidence="12" id="KW-1185">Reference proteome</keyword>
<dbReference type="InterPro" id="IPR017938">
    <property type="entry name" value="Riboflavin_synthase-like_b-brl"/>
</dbReference>
<dbReference type="Gene3D" id="3.40.50.80">
    <property type="entry name" value="Nucleotide-binding domain of ferredoxin-NADP reductase (FNR) module"/>
    <property type="match status" value="1"/>
</dbReference>
<dbReference type="NCBIfam" id="NF004862">
    <property type="entry name" value="PRK06222.1"/>
    <property type="match status" value="1"/>
</dbReference>
<dbReference type="PROSITE" id="PS51085">
    <property type="entry name" value="2FE2S_FER_2"/>
    <property type="match status" value="1"/>
</dbReference>
<dbReference type="Pfam" id="PF10418">
    <property type="entry name" value="DHODB_Fe-S_bind"/>
    <property type="match status" value="1"/>
</dbReference>
<dbReference type="PANTHER" id="PTHR43513">
    <property type="entry name" value="DIHYDROOROTATE DEHYDROGENASE B (NAD(+)), ELECTRON TRANSFER SUBUNIT"/>
    <property type="match status" value="1"/>
</dbReference>
<dbReference type="InterPro" id="IPR001041">
    <property type="entry name" value="2Fe-2S_ferredoxin-type"/>
</dbReference>
<evidence type="ECO:0000256" key="2">
    <source>
        <dbReference type="ARBA" id="ARBA00022485"/>
    </source>
</evidence>
<dbReference type="PANTHER" id="PTHR43513:SF3">
    <property type="entry name" value="DIHYDROOROTATE DEHYDROGENASE B (NAD(+)), ELECTRON TRANSFER SUBUNIT-RELATED"/>
    <property type="match status" value="1"/>
</dbReference>
<keyword evidence="4" id="KW-0677">Repeat</keyword>
<dbReference type="InterPro" id="IPR019574">
    <property type="entry name" value="NADH_UbQ_OxRdtase_Gsu_4Fe4S-bd"/>
</dbReference>
<dbReference type="Gene3D" id="2.40.30.10">
    <property type="entry name" value="Translation factors"/>
    <property type="match status" value="1"/>
</dbReference>
<dbReference type="InterPro" id="IPR054351">
    <property type="entry name" value="NADH_UbQ_OxRdtase_ferredoxin"/>
</dbReference>
<keyword evidence="6" id="KW-0411">Iron-sulfur</keyword>
<dbReference type="Pfam" id="PF22117">
    <property type="entry name" value="Fer4_Nqo3"/>
    <property type="match status" value="1"/>
</dbReference>
<dbReference type="Gene3D" id="3.10.20.740">
    <property type="match status" value="1"/>
</dbReference>
<feature type="domain" description="FAD-binding FR-type" evidence="9">
    <location>
        <begin position="542"/>
        <end position="640"/>
    </location>
</feature>
<dbReference type="AlphaFoldDB" id="A0A7U3YMT7"/>
<sequence>MGSISLTIDGRMVEVEKGTTVLQAARQAGITIPTICDHKDLNPYGACRMCIVEIEGVRGYPTSCTTPATPGMQVTTQSERLTELRNRTLELMFSGHPNSCLVCPHREACEQYRPKATKAARSTRCGFCANRDECDLRAMALRAGSRELHLPTLYASYNLERDDPFMDRDYNLCVLCGRCWRICEKIHGQPAISIINRGKWARIGTAFDTSHVHSGCTFCGACIDICPTGTLTDRFARWHGKPELEMPSTCLLCSEGCSVVAQSKEGQLLAYTMTGFNRESGLCALGRFGAAQIVNSNQRLIRPLVREGEDLIPYDWEGAIQAAADGLRGCVGTTALVISATTSREDRFLYAQLASHLQAPLVLLDAAADGEDPAVQQIAQDLKNGTLRAIITNGNLLPLEAIRAAGFSLVIDCLPSPLSEAASVVLPAAVLSEIEGTFRTAGGAIKTMAASSQAPGHALPERQILCSLGQALGSGEFDFASAANVTPLIVDDPAPPQVKGHPRDQVRDLLPRFRGHLLADIVPALAAFGLPATPAVPTLEVCPAGGFALLEKREIVPNMHFFKIRAPQVAKFALPGQFVILMAKETSERSPFTLVDWDASEGWISLVIEEVGRSSRELASLKAGDCIAHVSGPLGLPLPIENKGTVLLGGGCYGIGAIFPLARALRQAGNRVICAIEASSSYLLYRQEELRTVCDELLLATKDGSEGVQGGVQELLAQAVAREPINQFIAIGCTFMMRMVTEISRSLNIPTLVALNPIMVDGTGMCGACRVSVGEKTQFACVDGPIFDGHSVDWDELASRRSAYARQEVQALSQSVDLNALVLPSQGGGCGCGR</sequence>
<keyword evidence="2" id="KW-0004">4Fe-4S</keyword>
<evidence type="ECO:0000259" key="9">
    <source>
        <dbReference type="PROSITE" id="PS51384"/>
    </source>
</evidence>
<keyword evidence="3" id="KW-0479">Metal-binding</keyword>
<dbReference type="SUPFAM" id="SSF53706">
    <property type="entry name" value="Formate dehydrogenase/DMSO reductase, domains 1-3"/>
    <property type="match status" value="1"/>
</dbReference>
<comment type="cofactor">
    <cofactor evidence="1">
        <name>[4Fe-4S] cluster</name>
        <dbReference type="ChEBI" id="CHEBI:49883"/>
    </cofactor>
</comment>
<evidence type="ECO:0000256" key="6">
    <source>
        <dbReference type="ARBA" id="ARBA00023014"/>
    </source>
</evidence>
<feature type="domain" description="2Fe-2S ferredoxin-type" evidence="7">
    <location>
        <begin position="2"/>
        <end position="80"/>
    </location>
</feature>
<name>A0A7U3YMT7_DESPD</name>
<evidence type="ECO:0000259" key="7">
    <source>
        <dbReference type="PROSITE" id="PS51085"/>
    </source>
</evidence>
<evidence type="ECO:0000256" key="5">
    <source>
        <dbReference type="ARBA" id="ARBA00023004"/>
    </source>
</evidence>
<dbReference type="InterPro" id="IPR000283">
    <property type="entry name" value="NADH_UbQ_OxRdtase_75kDa_su_CS"/>
</dbReference>
<evidence type="ECO:0000256" key="1">
    <source>
        <dbReference type="ARBA" id="ARBA00001966"/>
    </source>
</evidence>
<dbReference type="InterPro" id="IPR019480">
    <property type="entry name" value="Dihydroorotate_DH_Fe-S-bd"/>
</dbReference>
<dbReference type="GO" id="GO:0042773">
    <property type="term" value="P:ATP synthesis coupled electron transport"/>
    <property type="evidence" value="ECO:0007669"/>
    <property type="project" value="InterPro"/>
</dbReference>
<dbReference type="GO" id="GO:0008137">
    <property type="term" value="F:NADH dehydrogenase (ubiquinone) activity"/>
    <property type="evidence" value="ECO:0007669"/>
    <property type="project" value="InterPro"/>
</dbReference>
<evidence type="ECO:0000256" key="4">
    <source>
        <dbReference type="ARBA" id="ARBA00022737"/>
    </source>
</evidence>
<reference evidence="11 12" key="1">
    <citation type="journal article" date="2011" name="Stand. Genomic Sci.">
        <title>Complete genome sequence of Desulfobulbus propionicus type strain (1pr3).</title>
        <authorList>
            <person name="Pagani I."/>
            <person name="Lapidus A."/>
            <person name="Nolan M."/>
            <person name="Lucas S."/>
            <person name="Hammon N."/>
            <person name="Deshpande S."/>
            <person name="Cheng J.F."/>
            <person name="Chertkov O."/>
            <person name="Davenport K."/>
            <person name="Tapia R."/>
            <person name="Han C."/>
            <person name="Goodwin L."/>
            <person name="Pitluck S."/>
            <person name="Liolios K."/>
            <person name="Mavromatis K."/>
            <person name="Ivanova N."/>
            <person name="Mikhailova N."/>
            <person name="Pati A."/>
            <person name="Chen A."/>
            <person name="Palaniappan K."/>
            <person name="Land M."/>
            <person name="Hauser L."/>
            <person name="Chang Y.J."/>
            <person name="Jeffries C.D."/>
            <person name="Detter J.C."/>
            <person name="Brambilla E."/>
            <person name="Kannan K.P."/>
            <person name="Djao O.D."/>
            <person name="Rohde M."/>
            <person name="Pukall R."/>
            <person name="Spring S."/>
            <person name="Goker M."/>
            <person name="Sikorski J."/>
            <person name="Woyke T."/>
            <person name="Bristow J."/>
            <person name="Eisen J.A."/>
            <person name="Markowitz V."/>
            <person name="Hugenholtz P."/>
            <person name="Kyrpides N.C."/>
            <person name="Klenk H.P."/>
        </authorList>
    </citation>
    <scope>NUCLEOTIDE SEQUENCE [LARGE SCALE GENOMIC DNA]</scope>
    <source>
        <strain evidence="12">ATCC 33891 / DSM 2032 / 1pr3</strain>
    </source>
</reference>
<dbReference type="PROSITE" id="PS51379">
    <property type="entry name" value="4FE4S_FER_2"/>
    <property type="match status" value="2"/>
</dbReference>
<gene>
    <name evidence="11" type="ordered locus">Despr_2127</name>
</gene>
<dbReference type="Pfam" id="PF13510">
    <property type="entry name" value="Fer2_4"/>
    <property type="match status" value="1"/>
</dbReference>
<dbReference type="InterPro" id="IPR017927">
    <property type="entry name" value="FAD-bd_FR_type"/>
</dbReference>
<dbReference type="CDD" id="cd00207">
    <property type="entry name" value="fer2"/>
    <property type="match status" value="1"/>
</dbReference>
<dbReference type="EMBL" id="CP002364">
    <property type="protein sequence ID" value="ADW18274.1"/>
    <property type="molecule type" value="Genomic_DNA"/>
</dbReference>
<accession>A0A7U3YMT7</accession>
<dbReference type="GO" id="GO:0046872">
    <property type="term" value="F:metal ion binding"/>
    <property type="evidence" value="ECO:0007669"/>
    <property type="project" value="UniProtKB-KW"/>
</dbReference>
<proteinExistence type="predicted"/>
<dbReference type="InterPro" id="IPR050353">
    <property type="entry name" value="PyrK_electron_transfer"/>
</dbReference>
<dbReference type="SUPFAM" id="SSF54292">
    <property type="entry name" value="2Fe-2S ferredoxin-like"/>
    <property type="match status" value="1"/>
</dbReference>
<evidence type="ECO:0000259" key="10">
    <source>
        <dbReference type="PROSITE" id="PS51839"/>
    </source>
</evidence>
<dbReference type="SUPFAM" id="SSF54862">
    <property type="entry name" value="4Fe-4S ferredoxins"/>
    <property type="match status" value="1"/>
</dbReference>
<dbReference type="Gene3D" id="3.40.50.740">
    <property type="match status" value="1"/>
</dbReference>
<dbReference type="KEGG" id="dpr:Despr_2127"/>
<dbReference type="RefSeq" id="WP_015724813.1">
    <property type="nucleotide sequence ID" value="NC_014972.1"/>
</dbReference>
<dbReference type="PROSITE" id="PS51384">
    <property type="entry name" value="FAD_FR"/>
    <property type="match status" value="1"/>
</dbReference>
<dbReference type="GO" id="GO:0016491">
    <property type="term" value="F:oxidoreductase activity"/>
    <property type="evidence" value="ECO:0007669"/>
    <property type="project" value="InterPro"/>
</dbReference>
<dbReference type="CDD" id="cd06219">
    <property type="entry name" value="DHOD_e_trans_like1"/>
    <property type="match status" value="1"/>
</dbReference>
<organism evidence="11 12">
    <name type="scientific">Desulfobulbus propionicus (strain ATCC 33891 / DSM 2032 / VKM B-1956 / 1pr3)</name>
    <dbReference type="NCBI Taxonomy" id="577650"/>
    <lineage>
        <taxon>Bacteria</taxon>
        <taxon>Pseudomonadati</taxon>
        <taxon>Thermodesulfobacteriota</taxon>
        <taxon>Desulfobulbia</taxon>
        <taxon>Desulfobulbales</taxon>
        <taxon>Desulfobulbaceae</taxon>
        <taxon>Desulfobulbus</taxon>
    </lineage>
</organism>
<keyword evidence="5" id="KW-0408">Iron</keyword>
<dbReference type="SUPFAM" id="SSF52343">
    <property type="entry name" value="Ferredoxin reductase-like, C-terminal NADP-linked domain"/>
    <property type="match status" value="1"/>
</dbReference>
<evidence type="ECO:0000313" key="12">
    <source>
        <dbReference type="Proteomes" id="UP000006365"/>
    </source>
</evidence>
<dbReference type="Gene3D" id="3.30.70.20">
    <property type="match status" value="1"/>
</dbReference>
<dbReference type="SUPFAM" id="SSF63380">
    <property type="entry name" value="Riboflavin synthase domain-like"/>
    <property type="match status" value="1"/>
</dbReference>
<dbReference type="InterPro" id="IPR039261">
    <property type="entry name" value="FNR_nucleotide-bd"/>
</dbReference>
<dbReference type="InterPro" id="IPR017900">
    <property type="entry name" value="4Fe4S_Fe_S_CS"/>
</dbReference>
<dbReference type="PROSITE" id="PS51839">
    <property type="entry name" value="4FE4S_HC3"/>
    <property type="match status" value="1"/>
</dbReference>
<dbReference type="PROSITE" id="PS00198">
    <property type="entry name" value="4FE4S_FER_1"/>
    <property type="match status" value="1"/>
</dbReference>
<dbReference type="GO" id="GO:0051539">
    <property type="term" value="F:4 iron, 4 sulfur cluster binding"/>
    <property type="evidence" value="ECO:0007669"/>
    <property type="project" value="UniProtKB-KW"/>
</dbReference>
<dbReference type="PROSITE" id="PS00641">
    <property type="entry name" value="COMPLEX1_75K_1"/>
    <property type="match status" value="1"/>
</dbReference>
<dbReference type="Proteomes" id="UP000006365">
    <property type="component" value="Chromosome"/>
</dbReference>
<evidence type="ECO:0000313" key="11">
    <source>
        <dbReference type="EMBL" id="ADW18274.1"/>
    </source>
</evidence>
<feature type="domain" description="4Fe-4S His(Cys)3-ligated-type" evidence="10">
    <location>
        <begin position="80"/>
        <end position="144"/>
    </location>
</feature>
<dbReference type="FunFam" id="3.30.70.20:FF:000035">
    <property type="entry name" value="Iron hydrogenase 1"/>
    <property type="match status" value="1"/>
</dbReference>
<evidence type="ECO:0000256" key="3">
    <source>
        <dbReference type="ARBA" id="ARBA00022723"/>
    </source>
</evidence>
<dbReference type="Gene3D" id="3.30.200.210">
    <property type="match status" value="1"/>
</dbReference>
<protein>
    <submittedName>
        <fullName evidence="11">Dihydroorotate dehydrogenase, electron transfer subunit, iron-sulfur cluster binding domain protein</fullName>
    </submittedName>
</protein>